<dbReference type="GO" id="GO:0055085">
    <property type="term" value="P:transmembrane transport"/>
    <property type="evidence" value="ECO:0007669"/>
    <property type="project" value="InterPro"/>
</dbReference>
<protein>
    <submittedName>
        <fullName evidence="3">TRAP-type C4-dicarboxylate transport system substrate-binding protein</fullName>
    </submittedName>
</protein>
<dbReference type="NCBIfam" id="NF037995">
    <property type="entry name" value="TRAP_S1"/>
    <property type="match status" value="1"/>
</dbReference>
<proteinExistence type="predicted"/>
<organism evidence="3 4">
    <name type="scientific">Pusillimonas noertemannii</name>
    <dbReference type="NCBI Taxonomy" id="305977"/>
    <lineage>
        <taxon>Bacteria</taxon>
        <taxon>Pseudomonadati</taxon>
        <taxon>Pseudomonadota</taxon>
        <taxon>Betaproteobacteria</taxon>
        <taxon>Burkholderiales</taxon>
        <taxon>Alcaligenaceae</taxon>
        <taxon>Pusillimonas</taxon>
    </lineage>
</organism>
<feature type="signal peptide" evidence="2">
    <location>
        <begin position="1"/>
        <end position="24"/>
    </location>
</feature>
<dbReference type="InterPro" id="IPR018389">
    <property type="entry name" value="DctP_fam"/>
</dbReference>
<dbReference type="CDD" id="cd13666">
    <property type="entry name" value="PBP2_TRAP_DctP_like_1"/>
    <property type="match status" value="1"/>
</dbReference>
<evidence type="ECO:0000256" key="2">
    <source>
        <dbReference type="SAM" id="SignalP"/>
    </source>
</evidence>
<dbReference type="Proteomes" id="UP000246145">
    <property type="component" value="Unassembled WGS sequence"/>
</dbReference>
<dbReference type="AlphaFoldDB" id="A0A2U1CLJ9"/>
<dbReference type="Pfam" id="PF03480">
    <property type="entry name" value="DctP"/>
    <property type="match status" value="1"/>
</dbReference>
<comment type="caution">
    <text evidence="3">The sequence shown here is derived from an EMBL/GenBank/DDBJ whole genome shotgun (WGS) entry which is preliminary data.</text>
</comment>
<accession>A0A2U1CLJ9</accession>
<dbReference type="STRING" id="1231391.GCA_000308195_00426"/>
<name>A0A2U1CLJ9_9BURK</name>
<evidence type="ECO:0000256" key="1">
    <source>
        <dbReference type="ARBA" id="ARBA00022729"/>
    </source>
</evidence>
<dbReference type="OrthoDB" id="8628712at2"/>
<dbReference type="SUPFAM" id="SSF53850">
    <property type="entry name" value="Periplasmic binding protein-like II"/>
    <property type="match status" value="1"/>
</dbReference>
<evidence type="ECO:0000313" key="4">
    <source>
        <dbReference type="Proteomes" id="UP000246145"/>
    </source>
</evidence>
<sequence>MKLKKIVKIAATAAAICLPMVGTAQTLRYNTFMPPLALESKGIQEFFAELKTATDGRVKGQVFVGGQMLGGQATLSGIRDGVVDAGFIIPTLNASEIPHVAMLPELLPFASNFWAATGATNETIMFNCAECKEDLANYKAVWLGGIGASPWHMMCRQPISSVDDLQGKKVRVTGGFAMRMISELGATAVSLPASEIPAAMQQGVIDCAVGTLSWLNTLGLINMVKGVIDEPFGSYHAIGQFVFNKASLAKLSPEDRKTLMQLIPKHLAKLNSAYAADEDKAREAAVQKGINFWKPDARFEEIMSAFRQKEPKAVAQDIISQGGSADAERIVRDHIATLEKWNKLAAEAEGNPDAFAALLNREIYSKIQD</sequence>
<gene>
    <name evidence="3" type="ORF">C7440_2611</name>
</gene>
<dbReference type="Gene3D" id="3.40.190.170">
    <property type="entry name" value="Bacterial extracellular solute-binding protein, family 7"/>
    <property type="match status" value="1"/>
</dbReference>
<dbReference type="PANTHER" id="PTHR33376">
    <property type="match status" value="1"/>
</dbReference>
<dbReference type="RefSeq" id="WP_116518843.1">
    <property type="nucleotide sequence ID" value="NZ_JACCEX010000003.1"/>
</dbReference>
<keyword evidence="4" id="KW-1185">Reference proteome</keyword>
<dbReference type="InterPro" id="IPR038404">
    <property type="entry name" value="TRAP_DctP_sf"/>
</dbReference>
<dbReference type="PANTHER" id="PTHR33376:SF5">
    <property type="entry name" value="EXTRACYTOPLASMIC SOLUTE RECEPTOR PROTEIN"/>
    <property type="match status" value="1"/>
</dbReference>
<feature type="chain" id="PRO_5015600905" evidence="2">
    <location>
        <begin position="25"/>
        <end position="369"/>
    </location>
</feature>
<evidence type="ECO:0000313" key="3">
    <source>
        <dbReference type="EMBL" id="PVY61877.1"/>
    </source>
</evidence>
<reference evidence="3 4" key="1">
    <citation type="submission" date="2018-04" db="EMBL/GenBank/DDBJ databases">
        <title>Genomic Encyclopedia of Type Strains, Phase IV (KMG-IV): sequencing the most valuable type-strain genomes for metagenomic binning, comparative biology and taxonomic classification.</title>
        <authorList>
            <person name="Goeker M."/>
        </authorList>
    </citation>
    <scope>NUCLEOTIDE SEQUENCE [LARGE SCALE GENOMIC DNA]</scope>
    <source>
        <strain evidence="3 4">DSM 10065</strain>
    </source>
</reference>
<keyword evidence="1 2" id="KW-0732">Signal</keyword>
<dbReference type="EMBL" id="QEKO01000003">
    <property type="protein sequence ID" value="PVY61877.1"/>
    <property type="molecule type" value="Genomic_DNA"/>
</dbReference>